<dbReference type="Proteomes" id="UP001065613">
    <property type="component" value="Chromosome"/>
</dbReference>
<protein>
    <submittedName>
        <fullName evidence="1">Uncharacterized protein</fullName>
    </submittedName>
</protein>
<name>A0A977KU07_9CYAN</name>
<dbReference type="EMBL" id="CP073041">
    <property type="protein sequence ID" value="UXE59928.1"/>
    <property type="molecule type" value="Genomic_DNA"/>
</dbReference>
<sequence length="137" mass="14819">MEPFTTAAIAIGSVVATKALEKTGEKVAETLWQQTGNFLNSLRNESPDTVTAIEKAPEQPLDYGKAVLETEAAAKANPEVAQRMQELVAMVETEPLLKELVNSIKSQTQQTTVINSQKLADEIKNVFQGNTIIGGTF</sequence>
<dbReference type="AlphaFoldDB" id="A0A977KU07"/>
<evidence type="ECO:0000313" key="1">
    <source>
        <dbReference type="EMBL" id="UXE59928.1"/>
    </source>
</evidence>
<dbReference type="KEGG" id="wna:KA717_30215"/>
<organism evidence="1">
    <name type="scientific">Woronichinia naegeliana WA131</name>
    <dbReference type="NCBI Taxonomy" id="2824559"/>
    <lineage>
        <taxon>Bacteria</taxon>
        <taxon>Bacillati</taxon>
        <taxon>Cyanobacteriota</taxon>
        <taxon>Cyanophyceae</taxon>
        <taxon>Synechococcales</taxon>
        <taxon>Coelosphaeriaceae</taxon>
        <taxon>Woronichinia</taxon>
    </lineage>
</organism>
<proteinExistence type="predicted"/>
<gene>
    <name evidence="1" type="ORF">KA717_30215</name>
</gene>
<accession>A0A977KU07</accession>
<reference evidence="1" key="1">
    <citation type="submission" date="2021-04" db="EMBL/GenBank/DDBJ databases">
        <title>Genome sequence of Woronichinia naegeliana from Washington state freshwater lake bloom.</title>
        <authorList>
            <person name="Dreher T.W."/>
        </authorList>
    </citation>
    <scope>NUCLEOTIDE SEQUENCE</scope>
    <source>
        <strain evidence="1">WA131</strain>
    </source>
</reference>